<evidence type="ECO:0000313" key="2">
    <source>
        <dbReference type="Proteomes" id="UP000051160"/>
    </source>
</evidence>
<evidence type="ECO:0000313" key="1">
    <source>
        <dbReference type="EMBL" id="KRK97201.1"/>
    </source>
</evidence>
<gene>
    <name evidence="1" type="ORF">FD04_GL002063</name>
</gene>
<dbReference type="Proteomes" id="UP000051160">
    <property type="component" value="Unassembled WGS sequence"/>
</dbReference>
<organism evidence="1 2">
    <name type="scientific">Secundilactobacillus odoratitofui DSM 19909 = JCM 15043</name>
    <dbReference type="NCBI Taxonomy" id="1423776"/>
    <lineage>
        <taxon>Bacteria</taxon>
        <taxon>Bacillati</taxon>
        <taxon>Bacillota</taxon>
        <taxon>Bacilli</taxon>
        <taxon>Lactobacillales</taxon>
        <taxon>Lactobacillaceae</taxon>
        <taxon>Secundilactobacillus</taxon>
    </lineage>
</organism>
<comment type="caution">
    <text evidence="1">The sequence shown here is derived from an EMBL/GenBank/DDBJ whole genome shotgun (WGS) entry which is preliminary data.</text>
</comment>
<reference evidence="1 2" key="1">
    <citation type="journal article" date="2015" name="Genome Announc.">
        <title>Expanding the biotechnology potential of lactobacilli through comparative genomics of 213 strains and associated genera.</title>
        <authorList>
            <person name="Sun Z."/>
            <person name="Harris H.M."/>
            <person name="McCann A."/>
            <person name="Guo C."/>
            <person name="Argimon S."/>
            <person name="Zhang W."/>
            <person name="Yang X."/>
            <person name="Jeffery I.B."/>
            <person name="Cooney J.C."/>
            <person name="Kagawa T.F."/>
            <person name="Liu W."/>
            <person name="Song Y."/>
            <person name="Salvetti E."/>
            <person name="Wrobel A."/>
            <person name="Rasinkangas P."/>
            <person name="Parkhill J."/>
            <person name="Rea M.C."/>
            <person name="O'Sullivan O."/>
            <person name="Ritari J."/>
            <person name="Douillard F.P."/>
            <person name="Paul Ross R."/>
            <person name="Yang R."/>
            <person name="Briner A.E."/>
            <person name="Felis G.E."/>
            <person name="de Vos W.M."/>
            <person name="Barrangou R."/>
            <person name="Klaenhammer T.R."/>
            <person name="Caufield P.W."/>
            <person name="Cui Y."/>
            <person name="Zhang H."/>
            <person name="O'Toole P.W."/>
        </authorList>
    </citation>
    <scope>NUCLEOTIDE SEQUENCE [LARGE SCALE GENOMIC DNA]</scope>
    <source>
        <strain evidence="1 2">DSM 19909</strain>
    </source>
</reference>
<dbReference type="STRING" id="1423776.FD04_GL002063"/>
<protein>
    <submittedName>
        <fullName evidence="1">Uncharacterized protein</fullName>
    </submittedName>
</protein>
<sequence>MNQQKSWVTQRYSGVGVWQSVGSYERDRERMTDWIEKAAWHSFLTTSLKNILCLLY</sequence>
<dbReference type="EMBL" id="AZEE01000030">
    <property type="protein sequence ID" value="KRK97201.1"/>
    <property type="molecule type" value="Genomic_DNA"/>
</dbReference>
<accession>A0A0R1LW61</accession>
<name>A0A0R1LW61_9LACO</name>
<keyword evidence="2" id="KW-1185">Reference proteome</keyword>
<proteinExistence type="predicted"/>
<dbReference type="AlphaFoldDB" id="A0A0R1LW61"/>